<dbReference type="InterPro" id="IPR048685">
    <property type="entry name" value="COG3_C"/>
</dbReference>
<keyword evidence="13" id="KW-1185">Reference proteome</keyword>
<evidence type="ECO:0000256" key="8">
    <source>
        <dbReference type="ARBA" id="ARBA00031339"/>
    </source>
</evidence>
<reference evidence="12 13" key="1">
    <citation type="submission" date="2014-04" db="EMBL/GenBank/DDBJ databases">
        <authorList>
            <consortium name="DOE Joint Genome Institute"/>
            <person name="Kuo A."/>
            <person name="Girlanda M."/>
            <person name="Perotto S."/>
            <person name="Kohler A."/>
            <person name="Nagy L.G."/>
            <person name="Floudas D."/>
            <person name="Copeland A."/>
            <person name="Barry K.W."/>
            <person name="Cichocki N."/>
            <person name="Veneault-Fourrey C."/>
            <person name="LaButti K."/>
            <person name="Lindquist E.A."/>
            <person name="Lipzen A."/>
            <person name="Lundell T."/>
            <person name="Morin E."/>
            <person name="Murat C."/>
            <person name="Sun H."/>
            <person name="Tunlid A."/>
            <person name="Henrissat B."/>
            <person name="Grigoriev I.V."/>
            <person name="Hibbett D.S."/>
            <person name="Martin F."/>
            <person name="Nordberg H.P."/>
            <person name="Cantor M.N."/>
            <person name="Hua S.X."/>
        </authorList>
    </citation>
    <scope>NUCLEOTIDE SEQUENCE [LARGE SCALE GENOMIC DNA]</scope>
    <source>
        <strain evidence="12 13">MUT 4182</strain>
    </source>
</reference>
<dbReference type="Pfam" id="PF04136">
    <property type="entry name" value="COG3_N"/>
    <property type="match status" value="1"/>
</dbReference>
<dbReference type="PANTHER" id="PTHR13302:SF8">
    <property type="entry name" value="CONSERVED OLIGOMERIC GOLGI COMPLEX SUBUNIT 3"/>
    <property type="match status" value="1"/>
</dbReference>
<evidence type="ECO:0000256" key="2">
    <source>
        <dbReference type="ARBA" id="ARBA00009936"/>
    </source>
</evidence>
<protein>
    <recommendedName>
        <fullName evidence="3">Conserved oligomeric Golgi complex subunit 3</fullName>
    </recommendedName>
    <alternativeName>
        <fullName evidence="8">Component of oligomeric Golgi complex 3</fullName>
    </alternativeName>
</protein>
<evidence type="ECO:0000259" key="10">
    <source>
        <dbReference type="Pfam" id="PF04136"/>
    </source>
</evidence>
<dbReference type="PANTHER" id="PTHR13302">
    <property type="entry name" value="CONSERVED OLIGOMERIC GOLGI COMPLEX COMPONENT 3"/>
    <property type="match status" value="1"/>
</dbReference>
<dbReference type="HOGENOM" id="CLU_011639_0_0_1"/>
<sequence>MRRQQLHPIQLPPVKPPLTIEEWEAKAPLTEAELSSIRDIKTACEARRLPAKFADAAETISRPSTPVNRNTASPTGETPPSRPHHPLHPAHPIATPQDFHDWFALIDKSISHSQEAHFRAHLDTLSGYLNTCDTLVDQVNEVDEDVSRMMQDWIGVEEGGQSLQGACERMLEERDRLIRVTDEIEERLEYFQELEYATRMLNHPGDGLVLQDDFLFMVERVDVCIEYLESHREFRESQLYLMRYQHCLTRAMTLIKIHCVNSLKALASEIHKRLTSSEVSSATQTLLLYPKFQSAAKALRPLITELEARAARRPDDLSALLNECHAAYFSSRKQLITGRLIEEIQRIIRGAEVQGIGKGAGPTIDLVGLTRAGCSYLKQLCSDEFNLYRHFFDSGEDKLYRFLEGLCDYLYDDLRPRILHEPKLGVLCEVCTVIQALMVLDLSGDYDDFEPSSQPDDDHLSPMDTLKTPISPTLRDLKSAHSDPDLRSDLARTIRGRKHQQLKHLHIGNLLEMVLQDAQTRLVFKAQAVIQSEIRYYVTKEGDLDYPQKLIEFRKNGSEGAPIVLSPSDNPLSRITSLPRQSTWYPTVKKTHWVLSQLHDYVKPAIFEDIAYEAISLCRESLVSASDLISAKSTPPTGPHPNSPDGQLFLVRHLLILKEMATAVGLDAQKERGVDFSGMADTLSSIIFNPNALLGQGLTNIRFPKVVESITDARLELDAALKRICEEAISGCVQNTVAPIQDFLSSPVDPTTAATSKVNSEFIEGCKRIIPEWTEKLRLYLDDDERTVSVLLPPMHDKVVEAYETFRIRALTAKDGSSLEGILLSRTSLDEFLQSL</sequence>
<feature type="compositionally biased region" description="Polar residues" evidence="9">
    <location>
        <begin position="61"/>
        <end position="78"/>
    </location>
</feature>
<dbReference type="AlphaFoldDB" id="A0A0C3QUW7"/>
<evidence type="ECO:0000256" key="5">
    <source>
        <dbReference type="ARBA" id="ARBA00022927"/>
    </source>
</evidence>
<name>A0A0C3QUW7_9AGAM</name>
<feature type="region of interest" description="Disordered" evidence="9">
    <location>
        <begin position="57"/>
        <end position="93"/>
    </location>
</feature>
<evidence type="ECO:0000313" key="12">
    <source>
        <dbReference type="EMBL" id="KIO32314.1"/>
    </source>
</evidence>
<dbReference type="GO" id="GO:0005801">
    <property type="term" value="C:cis-Golgi network"/>
    <property type="evidence" value="ECO:0007669"/>
    <property type="project" value="InterPro"/>
</dbReference>
<evidence type="ECO:0000256" key="3">
    <source>
        <dbReference type="ARBA" id="ARBA00020976"/>
    </source>
</evidence>
<evidence type="ECO:0000256" key="9">
    <source>
        <dbReference type="SAM" id="MobiDB-lite"/>
    </source>
</evidence>
<reference evidence="13" key="2">
    <citation type="submission" date="2015-01" db="EMBL/GenBank/DDBJ databases">
        <title>Evolutionary Origins and Diversification of the Mycorrhizal Mutualists.</title>
        <authorList>
            <consortium name="DOE Joint Genome Institute"/>
            <consortium name="Mycorrhizal Genomics Consortium"/>
            <person name="Kohler A."/>
            <person name="Kuo A."/>
            <person name="Nagy L.G."/>
            <person name="Floudas D."/>
            <person name="Copeland A."/>
            <person name="Barry K.W."/>
            <person name="Cichocki N."/>
            <person name="Veneault-Fourrey C."/>
            <person name="LaButti K."/>
            <person name="Lindquist E.A."/>
            <person name="Lipzen A."/>
            <person name="Lundell T."/>
            <person name="Morin E."/>
            <person name="Murat C."/>
            <person name="Riley R."/>
            <person name="Ohm R."/>
            <person name="Sun H."/>
            <person name="Tunlid A."/>
            <person name="Henrissat B."/>
            <person name="Grigoriev I.V."/>
            <person name="Hibbett D.S."/>
            <person name="Martin F."/>
        </authorList>
    </citation>
    <scope>NUCLEOTIDE SEQUENCE [LARGE SCALE GENOMIC DNA]</scope>
    <source>
        <strain evidence="13">MUT 4182</strain>
    </source>
</reference>
<feature type="region of interest" description="Disordered" evidence="9">
    <location>
        <begin position="451"/>
        <end position="484"/>
    </location>
</feature>
<keyword evidence="7" id="KW-0472">Membrane</keyword>
<gene>
    <name evidence="12" type="ORF">M407DRAFT_18876</name>
</gene>
<organism evidence="12 13">
    <name type="scientific">Tulasnella calospora MUT 4182</name>
    <dbReference type="NCBI Taxonomy" id="1051891"/>
    <lineage>
        <taxon>Eukaryota</taxon>
        <taxon>Fungi</taxon>
        <taxon>Dikarya</taxon>
        <taxon>Basidiomycota</taxon>
        <taxon>Agaricomycotina</taxon>
        <taxon>Agaricomycetes</taxon>
        <taxon>Cantharellales</taxon>
        <taxon>Tulasnellaceae</taxon>
        <taxon>Tulasnella</taxon>
    </lineage>
</organism>
<evidence type="ECO:0000256" key="4">
    <source>
        <dbReference type="ARBA" id="ARBA00022448"/>
    </source>
</evidence>
<dbReference type="GO" id="GO:0000139">
    <property type="term" value="C:Golgi membrane"/>
    <property type="evidence" value="ECO:0007669"/>
    <property type="project" value="UniProtKB-SubCell"/>
</dbReference>
<feature type="domain" description="Conserved oligomeric Golgi complex subunit 3 C-terminal" evidence="11">
    <location>
        <begin position="286"/>
        <end position="679"/>
    </location>
</feature>
<proteinExistence type="inferred from homology"/>
<evidence type="ECO:0000256" key="7">
    <source>
        <dbReference type="ARBA" id="ARBA00023136"/>
    </source>
</evidence>
<dbReference type="OrthoDB" id="296793at2759"/>
<dbReference type="GO" id="GO:0007030">
    <property type="term" value="P:Golgi organization"/>
    <property type="evidence" value="ECO:0007669"/>
    <property type="project" value="TreeGrafter"/>
</dbReference>
<dbReference type="GO" id="GO:0006886">
    <property type="term" value="P:intracellular protein transport"/>
    <property type="evidence" value="ECO:0007669"/>
    <property type="project" value="InterPro"/>
</dbReference>
<dbReference type="EMBL" id="KN822956">
    <property type="protein sequence ID" value="KIO32314.1"/>
    <property type="molecule type" value="Genomic_DNA"/>
</dbReference>
<comment type="similarity">
    <text evidence="2">Belongs to the COG3 family.</text>
</comment>
<keyword evidence="4" id="KW-0813">Transport</keyword>
<dbReference type="Pfam" id="PF20671">
    <property type="entry name" value="COG3_C"/>
    <property type="match status" value="1"/>
</dbReference>
<dbReference type="STRING" id="1051891.A0A0C3QUW7"/>
<comment type="subcellular location">
    <subcellularLocation>
        <location evidence="1">Golgi apparatus membrane</location>
        <topology evidence="1">Peripheral membrane protein</topology>
    </subcellularLocation>
</comment>
<dbReference type="InterPro" id="IPR048320">
    <property type="entry name" value="COG3_N"/>
</dbReference>
<evidence type="ECO:0000259" key="11">
    <source>
        <dbReference type="Pfam" id="PF20671"/>
    </source>
</evidence>
<keyword evidence="5" id="KW-0653">Protein transport</keyword>
<dbReference type="InterPro" id="IPR007265">
    <property type="entry name" value="COG_su3"/>
</dbReference>
<evidence type="ECO:0000256" key="1">
    <source>
        <dbReference type="ARBA" id="ARBA00004395"/>
    </source>
</evidence>
<keyword evidence="6" id="KW-0333">Golgi apparatus</keyword>
<dbReference type="GO" id="GO:0017119">
    <property type="term" value="C:Golgi transport complex"/>
    <property type="evidence" value="ECO:0007669"/>
    <property type="project" value="TreeGrafter"/>
</dbReference>
<evidence type="ECO:0000313" key="13">
    <source>
        <dbReference type="Proteomes" id="UP000054248"/>
    </source>
</evidence>
<dbReference type="GO" id="GO:0006891">
    <property type="term" value="P:intra-Golgi vesicle-mediated transport"/>
    <property type="evidence" value="ECO:0007669"/>
    <property type="project" value="TreeGrafter"/>
</dbReference>
<feature type="domain" description="Conserved oligomeric Golgi complex subunit 3 N-terminal" evidence="10">
    <location>
        <begin position="121"/>
        <end position="264"/>
    </location>
</feature>
<feature type="compositionally biased region" description="Basic and acidic residues" evidence="9">
    <location>
        <begin position="475"/>
        <end position="484"/>
    </location>
</feature>
<dbReference type="Proteomes" id="UP000054248">
    <property type="component" value="Unassembled WGS sequence"/>
</dbReference>
<accession>A0A0C3QUW7</accession>
<evidence type="ECO:0000256" key="6">
    <source>
        <dbReference type="ARBA" id="ARBA00023034"/>
    </source>
</evidence>